<accession>A0AAV6UPQ3</accession>
<dbReference type="AlphaFoldDB" id="A0AAV6UPQ3"/>
<evidence type="ECO:0000256" key="1">
    <source>
        <dbReference type="SAM" id="MobiDB-lite"/>
    </source>
</evidence>
<sequence>MMMNSYFEQGGFYNGGPTATETQNPYRFPQSLLVPPYGQNPGSAAPRNAHESSAPYGGGDPNSCKMYNSSDSTFKAECLVKEQNGFSQAVVKEMVNSWPAAMARASEQMRSFATENSAAPRGTEWQQCCQTSPPIGQTHSNTFYPWMAVQGLYSIVTFHNSHLLHSNFYLY</sequence>
<gene>
    <name evidence="2" type="ORF">JTE90_023151</name>
</gene>
<keyword evidence="3" id="KW-1185">Reference proteome</keyword>
<name>A0AAV6UPQ3_9ARAC</name>
<evidence type="ECO:0000313" key="3">
    <source>
        <dbReference type="Proteomes" id="UP000827092"/>
    </source>
</evidence>
<comment type="caution">
    <text evidence="2">The sequence shown here is derived from an EMBL/GenBank/DDBJ whole genome shotgun (WGS) entry which is preliminary data.</text>
</comment>
<protein>
    <submittedName>
        <fullName evidence="2">Uncharacterized protein</fullName>
    </submittedName>
</protein>
<feature type="region of interest" description="Disordered" evidence="1">
    <location>
        <begin position="14"/>
        <end position="61"/>
    </location>
</feature>
<evidence type="ECO:0000313" key="2">
    <source>
        <dbReference type="EMBL" id="KAG8186420.1"/>
    </source>
</evidence>
<dbReference type="EMBL" id="JAFNEN010000302">
    <property type="protein sequence ID" value="KAG8186420.1"/>
    <property type="molecule type" value="Genomic_DNA"/>
</dbReference>
<organism evidence="2 3">
    <name type="scientific">Oedothorax gibbosus</name>
    <dbReference type="NCBI Taxonomy" id="931172"/>
    <lineage>
        <taxon>Eukaryota</taxon>
        <taxon>Metazoa</taxon>
        <taxon>Ecdysozoa</taxon>
        <taxon>Arthropoda</taxon>
        <taxon>Chelicerata</taxon>
        <taxon>Arachnida</taxon>
        <taxon>Araneae</taxon>
        <taxon>Araneomorphae</taxon>
        <taxon>Entelegynae</taxon>
        <taxon>Araneoidea</taxon>
        <taxon>Linyphiidae</taxon>
        <taxon>Erigoninae</taxon>
        <taxon>Oedothorax</taxon>
    </lineage>
</organism>
<reference evidence="2 3" key="1">
    <citation type="journal article" date="2022" name="Nat. Ecol. Evol.">
        <title>A masculinizing supergene underlies an exaggerated male reproductive morph in a spider.</title>
        <authorList>
            <person name="Hendrickx F."/>
            <person name="De Corte Z."/>
            <person name="Sonet G."/>
            <person name="Van Belleghem S.M."/>
            <person name="Kostlbacher S."/>
            <person name="Vangestel C."/>
        </authorList>
    </citation>
    <scope>NUCLEOTIDE SEQUENCE [LARGE SCALE GENOMIC DNA]</scope>
    <source>
        <strain evidence="2">W744_W776</strain>
    </source>
</reference>
<dbReference type="Proteomes" id="UP000827092">
    <property type="component" value="Unassembled WGS sequence"/>
</dbReference>
<proteinExistence type="predicted"/>